<evidence type="ECO:0000313" key="1">
    <source>
        <dbReference type="EMBL" id="KKK55923.1"/>
    </source>
</evidence>
<gene>
    <name evidence="1" type="ORF">LCGC14_3069700</name>
</gene>
<feature type="non-terminal residue" evidence="1">
    <location>
        <position position="115"/>
    </location>
</feature>
<sequence>MKLGDVVTNAIWVTGDESVGLRKRYEQDVTESIDTLCQGMGFIHGLVTFIEKHPESEDVPPVPDHIQGQRVRLLVAESTVVKKALEVIQESFVANLDKKDLAKLRSITRKAYAKH</sequence>
<comment type="caution">
    <text evidence="1">The sequence shown here is derived from an EMBL/GenBank/DDBJ whole genome shotgun (WGS) entry which is preliminary data.</text>
</comment>
<dbReference type="AlphaFoldDB" id="A0A0F8WH56"/>
<dbReference type="EMBL" id="LAZR01065255">
    <property type="protein sequence ID" value="KKK55923.1"/>
    <property type="molecule type" value="Genomic_DNA"/>
</dbReference>
<accession>A0A0F8WH56</accession>
<reference evidence="1" key="1">
    <citation type="journal article" date="2015" name="Nature">
        <title>Complex archaea that bridge the gap between prokaryotes and eukaryotes.</title>
        <authorList>
            <person name="Spang A."/>
            <person name="Saw J.H."/>
            <person name="Jorgensen S.L."/>
            <person name="Zaremba-Niedzwiedzka K."/>
            <person name="Martijn J."/>
            <person name="Lind A.E."/>
            <person name="van Eijk R."/>
            <person name="Schleper C."/>
            <person name="Guy L."/>
            <person name="Ettema T.J."/>
        </authorList>
    </citation>
    <scope>NUCLEOTIDE SEQUENCE</scope>
</reference>
<name>A0A0F8WH56_9ZZZZ</name>
<organism evidence="1">
    <name type="scientific">marine sediment metagenome</name>
    <dbReference type="NCBI Taxonomy" id="412755"/>
    <lineage>
        <taxon>unclassified sequences</taxon>
        <taxon>metagenomes</taxon>
        <taxon>ecological metagenomes</taxon>
    </lineage>
</organism>
<proteinExistence type="predicted"/>
<protein>
    <submittedName>
        <fullName evidence="1">Uncharacterized protein</fullName>
    </submittedName>
</protein>